<proteinExistence type="predicted"/>
<comment type="subcellular location">
    <subcellularLocation>
        <location evidence="1">Membrane</location>
        <topology evidence="1">Multi-pass membrane protein</topology>
    </subcellularLocation>
</comment>
<feature type="compositionally biased region" description="Acidic residues" evidence="5">
    <location>
        <begin position="107"/>
        <end position="122"/>
    </location>
</feature>
<keyword evidence="2 6" id="KW-0812">Transmembrane</keyword>
<feature type="transmembrane region" description="Helical" evidence="6">
    <location>
        <begin position="414"/>
        <end position="432"/>
    </location>
</feature>
<dbReference type="Pfam" id="PF15024">
    <property type="entry name" value="Glyco_transf_18"/>
    <property type="match status" value="1"/>
</dbReference>
<feature type="transmembrane region" description="Helical" evidence="6">
    <location>
        <begin position="340"/>
        <end position="360"/>
    </location>
</feature>
<evidence type="ECO:0000256" key="6">
    <source>
        <dbReference type="SAM" id="Phobius"/>
    </source>
</evidence>
<dbReference type="InterPro" id="IPR004853">
    <property type="entry name" value="Sugar_P_trans_dom"/>
</dbReference>
<dbReference type="GO" id="GO:0030144">
    <property type="term" value="F:alpha-1,6-mannosylglycoprotein 6-beta-N-acetylglucosaminyltransferase activity"/>
    <property type="evidence" value="ECO:0007669"/>
    <property type="project" value="InterPro"/>
</dbReference>
<feature type="transmembrane region" description="Helical" evidence="6">
    <location>
        <begin position="316"/>
        <end position="334"/>
    </location>
</feature>
<dbReference type="GO" id="GO:0016020">
    <property type="term" value="C:membrane"/>
    <property type="evidence" value="ECO:0007669"/>
    <property type="project" value="UniProtKB-SubCell"/>
</dbReference>
<accession>A0A0F7STA0</accession>
<sequence>MEQASSSYSPLVALEDPSSSARQQSPRSTNTTAGVPKEQLPSHHIGPVRSLSSYDPADLNGPLGSPRNSIGSLPPYPSASASGSGAASSSRIPYDDSLDGRKSPGNNDDDDEDEDAWDDWGDGTDARSSTKAESSQPNGISTRRYSEDAEEGDLHLERELKAFDEQLEKDGLGDNLEIERRKKMYWRETAITAFFVLLWYGFSTLLSLYNKWVFGVKYFAFPFPMFMTFCQMIVQFVLASIVRFTMPQKFKPPYNPSVRDYGYRLVPTGISTAGDIGLSNLSLKTISLSLYTMCKSSSLIFVLFFAFLFHLERFSWKLILVITLITTGVILMAFNTTAVSLPGILMVLTASVLGGLRWALTHTLMIKKELGMSNPFATIFWISPVMAIALGFVSLIQDGWGEVFGSEFFEPGRVLFTILVIIFPGFLAFAMVASEYYIIQRAGVVPLSVAGVFKEVTTISIASWAFGDELTPINLAGLFVTVTGIAVFTHHKYQKSIHEPSEHGDHSELSSANGIGRYPSSTSLHGGDDEEHLPLTALRRSEEKPRSIRRSVGDDFLDDDDDEELARRRVYHLSTLSQGLILVDPSTTVPATAHLPVFPPDPPRVQSKLVDRLPDAWTTLENDYRFTPFMYDHNRLAITHLEACLRNATCPHETTRIVLLQYSYYKFADGSSTRGEDLWAISVLDSLDRLGYTSIMVNEYATDLMNWHRVFEDYVAVYIVETIPNTGTKGFYHCLLSNECIRRPTFPKGIPLGKVLVQNWWETTPDPSVPDYPPTLASLTSNVHPLGGKWIMTPYEFGDHFYLGYTVTCDGEVVPPEERDPRALFLAKQASYFYGGVGSPGESAYPRDHYTDLSQKTGLDFTLVAPDTSAGIGDQHPVPEGVVLYPLEKGRETLERKAYESLVAKSTVMVGLGFPGCSPSPYYALCKGVPFINPHQVDAPPQSEWHKTNSIFRWQSYQHGPLAAYSAPYVYNVPYDDTVALERALLAAKENPIGSFVPEEMKSYQMDQRVRKLMETDWETLGEARLVELGVAEVE</sequence>
<feature type="transmembrane region" description="Helical" evidence="6">
    <location>
        <begin position="221"/>
        <end position="242"/>
    </location>
</feature>
<dbReference type="UniPathway" id="UPA00378"/>
<protein>
    <submittedName>
        <fullName evidence="9">Tpt-domain-containing protein</fullName>
    </submittedName>
</protein>
<dbReference type="EMBL" id="LN483166">
    <property type="protein sequence ID" value="CED84726.1"/>
    <property type="molecule type" value="Genomic_DNA"/>
</dbReference>
<evidence type="ECO:0000256" key="1">
    <source>
        <dbReference type="ARBA" id="ARBA00004141"/>
    </source>
</evidence>
<evidence type="ECO:0000256" key="2">
    <source>
        <dbReference type="ARBA" id="ARBA00022692"/>
    </source>
</evidence>
<reference evidence="9" key="1">
    <citation type="submission" date="2014-08" db="EMBL/GenBank/DDBJ databases">
        <authorList>
            <person name="Sharma Rahul"/>
            <person name="Thines Marco"/>
        </authorList>
    </citation>
    <scope>NUCLEOTIDE SEQUENCE</scope>
</reference>
<evidence type="ECO:0000256" key="4">
    <source>
        <dbReference type="ARBA" id="ARBA00023136"/>
    </source>
</evidence>
<evidence type="ECO:0000256" key="3">
    <source>
        <dbReference type="ARBA" id="ARBA00022989"/>
    </source>
</evidence>
<organism evidence="9">
    <name type="scientific">Phaffia rhodozyma</name>
    <name type="common">Yeast</name>
    <name type="synonym">Xanthophyllomyces dendrorhous</name>
    <dbReference type="NCBI Taxonomy" id="264483"/>
    <lineage>
        <taxon>Eukaryota</taxon>
        <taxon>Fungi</taxon>
        <taxon>Dikarya</taxon>
        <taxon>Basidiomycota</taxon>
        <taxon>Agaricomycotina</taxon>
        <taxon>Tremellomycetes</taxon>
        <taxon>Cystofilobasidiales</taxon>
        <taxon>Mrakiaceae</taxon>
        <taxon>Phaffia</taxon>
    </lineage>
</organism>
<evidence type="ECO:0000313" key="9">
    <source>
        <dbReference type="EMBL" id="CED84726.1"/>
    </source>
</evidence>
<feature type="domain" description="Glycosyltransferase family 18 catalytic" evidence="8">
    <location>
        <begin position="893"/>
        <end position="1016"/>
    </location>
</feature>
<feature type="compositionally biased region" description="Low complexity" evidence="5">
    <location>
        <begin position="17"/>
        <end position="28"/>
    </location>
</feature>
<feature type="compositionally biased region" description="Polar residues" evidence="5">
    <location>
        <begin position="131"/>
        <end position="143"/>
    </location>
</feature>
<dbReference type="InterPro" id="IPR050186">
    <property type="entry name" value="TPT_transporter"/>
</dbReference>
<keyword evidence="4 6" id="KW-0472">Membrane</keyword>
<feature type="compositionally biased region" description="Low complexity" evidence="5">
    <location>
        <begin position="78"/>
        <end position="90"/>
    </location>
</feature>
<name>A0A0F7STA0_PHARH</name>
<feature type="transmembrane region" description="Helical" evidence="6">
    <location>
        <begin position="288"/>
        <end position="309"/>
    </location>
</feature>
<keyword evidence="3 6" id="KW-1133">Transmembrane helix</keyword>
<dbReference type="InterPro" id="IPR026116">
    <property type="entry name" value="GT18_cat"/>
</dbReference>
<dbReference type="AlphaFoldDB" id="A0A0F7STA0"/>
<feature type="region of interest" description="Disordered" evidence="5">
    <location>
        <begin position="497"/>
        <end position="546"/>
    </location>
</feature>
<evidence type="ECO:0000259" key="7">
    <source>
        <dbReference type="Pfam" id="PF03151"/>
    </source>
</evidence>
<evidence type="ECO:0000259" key="8">
    <source>
        <dbReference type="Pfam" id="PF15024"/>
    </source>
</evidence>
<dbReference type="Pfam" id="PF03151">
    <property type="entry name" value="TPT"/>
    <property type="match status" value="1"/>
</dbReference>
<feature type="transmembrane region" description="Helical" evidence="6">
    <location>
        <begin position="263"/>
        <end position="282"/>
    </location>
</feature>
<feature type="domain" description="Sugar phosphate transporter" evidence="7">
    <location>
        <begin position="193"/>
        <end position="488"/>
    </location>
</feature>
<feature type="compositionally biased region" description="Polar residues" evidence="5">
    <location>
        <begin position="509"/>
        <end position="524"/>
    </location>
</feature>
<feature type="transmembrane region" description="Helical" evidence="6">
    <location>
        <begin position="372"/>
        <end position="394"/>
    </location>
</feature>
<dbReference type="PANTHER" id="PTHR11132">
    <property type="entry name" value="SOLUTE CARRIER FAMILY 35"/>
    <property type="match status" value="1"/>
</dbReference>
<evidence type="ECO:0000256" key="5">
    <source>
        <dbReference type="SAM" id="MobiDB-lite"/>
    </source>
</evidence>
<feature type="region of interest" description="Disordered" evidence="5">
    <location>
        <begin position="1"/>
        <end position="148"/>
    </location>
</feature>
<feature type="transmembrane region" description="Helical" evidence="6">
    <location>
        <begin position="444"/>
        <end position="466"/>
    </location>
</feature>
<feature type="transmembrane region" description="Helical" evidence="6">
    <location>
        <begin position="190"/>
        <end position="209"/>
    </location>
</feature>
<feature type="compositionally biased region" description="Basic and acidic residues" evidence="5">
    <location>
        <begin position="497"/>
        <end position="508"/>
    </location>
</feature>